<dbReference type="AlphaFoldDB" id="A0A670KBB2"/>
<evidence type="ECO:0000256" key="9">
    <source>
        <dbReference type="ARBA" id="ARBA00023170"/>
    </source>
</evidence>
<feature type="transmembrane region" description="Helical" evidence="12">
    <location>
        <begin position="763"/>
        <end position="784"/>
    </location>
</feature>
<evidence type="ECO:0000256" key="3">
    <source>
        <dbReference type="ARBA" id="ARBA00022475"/>
    </source>
</evidence>
<dbReference type="InterPro" id="IPR004073">
    <property type="entry name" value="GPCR_3_vmron_rcpt_2"/>
</dbReference>
<dbReference type="FunFam" id="3.40.50.2300:FF:000024">
    <property type="entry name" value="Vomeronasal 2, receptor 73"/>
    <property type="match status" value="1"/>
</dbReference>
<evidence type="ECO:0000256" key="12">
    <source>
        <dbReference type="SAM" id="Phobius"/>
    </source>
</evidence>
<feature type="transmembrane region" description="Helical" evidence="12">
    <location>
        <begin position="731"/>
        <end position="751"/>
    </location>
</feature>
<evidence type="ECO:0000256" key="5">
    <source>
        <dbReference type="ARBA" id="ARBA00022729"/>
    </source>
</evidence>
<keyword evidence="6 12" id="KW-1133">Transmembrane helix</keyword>
<keyword evidence="11" id="KW-0807">Transducer</keyword>
<reference evidence="14" key="2">
    <citation type="submission" date="2025-08" db="UniProtKB">
        <authorList>
            <consortium name="Ensembl"/>
        </authorList>
    </citation>
    <scope>IDENTIFICATION</scope>
</reference>
<dbReference type="GO" id="GO:0004930">
    <property type="term" value="F:G protein-coupled receptor activity"/>
    <property type="evidence" value="ECO:0007669"/>
    <property type="project" value="UniProtKB-KW"/>
</dbReference>
<dbReference type="InterPro" id="IPR038550">
    <property type="entry name" value="GPCR_3_9-Cys_sf"/>
</dbReference>
<dbReference type="OMA" id="VKKLWIM"/>
<feature type="transmembrane region" description="Helical" evidence="12">
    <location>
        <begin position="575"/>
        <end position="595"/>
    </location>
</feature>
<keyword evidence="10" id="KW-0325">Glycoprotein</keyword>
<keyword evidence="5" id="KW-0732">Signal</keyword>
<feature type="transmembrane region" description="Helical" evidence="12">
    <location>
        <begin position="648"/>
        <end position="669"/>
    </location>
</feature>
<dbReference type="GeneTree" id="ENSGT00950000182788"/>
<dbReference type="InterPro" id="IPR017979">
    <property type="entry name" value="GPCR_3_CS"/>
</dbReference>
<dbReference type="Gene3D" id="3.40.50.2300">
    <property type="match status" value="2"/>
</dbReference>
<sequence length="802" mass="91613">MITKFYQHILALAFAVKVINENPNILPNVTLGFHIYDSYYDARVTYRNTLDLLFKMHRFAPNYKCDSQKNLIAVIGGLNSDTSFHMADTLRLYKIPQLAYGSFPPEENDIDHFLSLYRMVPNEAHQYMAIINLLQHFGWTWVGLFVTDDNGGENFLQTMEPLLYQHGICSAFTRRMEKVAHFDLVAEIFDMLNEYYVDVTNDKANAFIVYGDSLTLAWLRSVIFLRDPENKKSTSFRKVWIMTTQIDFVLLSFQKSWDLDLFQGAISFTIHSKDLLNFHEFHQIIKPYWNPADGFLKDFWEQAFDCTFPDLLMQDTETCTGEENLECLSGHLFEMGMTGHSYNVYNAVFLVAHALHTEIAHFLYLAFTICIYMFLFSPFPPLNQLHYFLQDILFNNSAGETMSFNDKREMRGGFDITNMITFPNKSIFRKKVGCVDPEAPEGEAFIIHEDMIVWHRGFNQVIPLSLCNDHCHPGNQKKKKEGEKFCCYGCAPCPEGEISNRDDMNDCFRCPKAQYPNKNKTACIEKIITFLSYEEPLGISLASVALSLFLITALVLGTFIKYGDTPIVKANNRDLTYSLLLSLLLCFLSSLLFLGEPSTVSCLLRQPTFGIIFSVAVSCVLAKTITVVVAFMATRPGSSIRKWVGKRLAYSVVIPCSLIQSTICTVWLMTSPPFPDLDMHSLTEEIIVQCNEGSVIMFYCVLGFMGLLAFFSFLAAFLARKLPDTFNEAKFITFSMLLFCSVWLSFVPTYLSTKGKHMVAVEIFSILSSSAGLLGCIFAPKYYIIILRPELNNREQLIKKRY</sequence>
<reference evidence="14" key="3">
    <citation type="submission" date="2025-09" db="UniProtKB">
        <authorList>
            <consortium name="Ensembl"/>
        </authorList>
    </citation>
    <scope>IDENTIFICATION</scope>
</reference>
<dbReference type="PRINTS" id="PR00248">
    <property type="entry name" value="GPCRMGR"/>
</dbReference>
<evidence type="ECO:0000256" key="1">
    <source>
        <dbReference type="ARBA" id="ARBA00004651"/>
    </source>
</evidence>
<reference evidence="14 15" key="1">
    <citation type="journal article" date="2019" name="Proc. Natl. Acad. Sci. U.S.A.">
        <title>Regulatory changes in pterin and carotenoid genes underlie balanced color polymorphisms in the wall lizard.</title>
        <authorList>
            <person name="Andrade P."/>
            <person name="Pinho C."/>
            <person name="Perez I de Lanuza G."/>
            <person name="Afonso S."/>
            <person name="Brejcha J."/>
            <person name="Rubin C.J."/>
            <person name="Wallerman O."/>
            <person name="Pereira P."/>
            <person name="Sabatino S.J."/>
            <person name="Bellati A."/>
            <person name="Pellitteri-Rosa D."/>
            <person name="Bosakova Z."/>
            <person name="Bunikis I."/>
            <person name="Carretero M.A."/>
            <person name="Feiner N."/>
            <person name="Marsik P."/>
            <person name="Pauperio F."/>
            <person name="Salvi D."/>
            <person name="Soler L."/>
            <person name="While G.M."/>
            <person name="Uller T."/>
            <person name="Font E."/>
            <person name="Andersson L."/>
            <person name="Carneiro M."/>
        </authorList>
    </citation>
    <scope>NUCLEOTIDE SEQUENCE</scope>
</reference>
<dbReference type="InterPro" id="IPR011500">
    <property type="entry name" value="GPCR_3_9-Cys_dom"/>
</dbReference>
<dbReference type="InterPro" id="IPR017978">
    <property type="entry name" value="GPCR_3_C"/>
</dbReference>
<dbReference type="InterPro" id="IPR001828">
    <property type="entry name" value="ANF_lig-bd_rcpt"/>
</dbReference>
<evidence type="ECO:0000256" key="7">
    <source>
        <dbReference type="ARBA" id="ARBA00023040"/>
    </source>
</evidence>
<dbReference type="PRINTS" id="PR01535">
    <property type="entry name" value="VOMERONASL2R"/>
</dbReference>
<dbReference type="Pfam" id="PF00003">
    <property type="entry name" value="7tm_3"/>
    <property type="match status" value="1"/>
</dbReference>
<evidence type="ECO:0000313" key="14">
    <source>
        <dbReference type="Ensembl" id="ENSPMRP00000032092.1"/>
    </source>
</evidence>
<dbReference type="Ensembl" id="ENSPMRT00000034033.1">
    <property type="protein sequence ID" value="ENSPMRP00000032092.1"/>
    <property type="gene ID" value="ENSPMRG00000020808.1"/>
</dbReference>
<proteinExistence type="inferred from homology"/>
<dbReference type="Gene3D" id="2.10.50.30">
    <property type="entry name" value="GPCR, family 3, nine cysteines domain"/>
    <property type="match status" value="1"/>
</dbReference>
<dbReference type="InterPro" id="IPR000337">
    <property type="entry name" value="GPCR_3"/>
</dbReference>
<feature type="transmembrane region" description="Helical" evidence="12">
    <location>
        <begin position="607"/>
        <end position="632"/>
    </location>
</feature>
<dbReference type="Pfam" id="PF01094">
    <property type="entry name" value="ANF_receptor"/>
    <property type="match status" value="1"/>
</dbReference>
<keyword evidence="15" id="KW-1185">Reference proteome</keyword>
<feature type="domain" description="G-protein coupled receptors family 3 profile" evidence="13">
    <location>
        <begin position="537"/>
        <end position="801"/>
    </location>
</feature>
<evidence type="ECO:0000256" key="2">
    <source>
        <dbReference type="ARBA" id="ARBA00007242"/>
    </source>
</evidence>
<evidence type="ECO:0000259" key="13">
    <source>
        <dbReference type="PROSITE" id="PS50259"/>
    </source>
</evidence>
<comment type="subcellular location">
    <subcellularLocation>
        <location evidence="1">Cell membrane</location>
        <topology evidence="1">Multi-pass membrane protein</topology>
    </subcellularLocation>
</comment>
<dbReference type="Proteomes" id="UP000472272">
    <property type="component" value="Chromosome 13"/>
</dbReference>
<feature type="transmembrane region" description="Helical" evidence="12">
    <location>
        <begin position="539"/>
        <end position="563"/>
    </location>
</feature>
<keyword evidence="3" id="KW-1003">Cell membrane</keyword>
<keyword evidence="8 12" id="KW-0472">Membrane</keyword>
<evidence type="ECO:0000256" key="10">
    <source>
        <dbReference type="ARBA" id="ARBA00023180"/>
    </source>
</evidence>
<dbReference type="InterPro" id="IPR028082">
    <property type="entry name" value="Peripla_BP_I"/>
</dbReference>
<dbReference type="InterPro" id="IPR000068">
    <property type="entry name" value="GPCR_3_Ca_sens_rcpt-rel"/>
</dbReference>
<dbReference type="PANTHER" id="PTHR24061">
    <property type="entry name" value="CALCIUM-SENSING RECEPTOR-RELATED"/>
    <property type="match status" value="1"/>
</dbReference>
<dbReference type="PROSITE" id="PS50259">
    <property type="entry name" value="G_PROTEIN_RECEP_F3_4"/>
    <property type="match status" value="1"/>
</dbReference>
<dbReference type="SUPFAM" id="SSF53822">
    <property type="entry name" value="Periplasmic binding protein-like I"/>
    <property type="match status" value="1"/>
</dbReference>
<keyword evidence="9" id="KW-0675">Receptor</keyword>
<dbReference type="GO" id="GO:0005886">
    <property type="term" value="C:plasma membrane"/>
    <property type="evidence" value="ECO:0007669"/>
    <property type="project" value="UniProtKB-SubCell"/>
</dbReference>
<evidence type="ECO:0000256" key="8">
    <source>
        <dbReference type="ARBA" id="ARBA00023136"/>
    </source>
</evidence>
<dbReference type="PROSITE" id="PS00981">
    <property type="entry name" value="G_PROTEIN_RECEP_F3_3"/>
    <property type="match status" value="1"/>
</dbReference>
<dbReference type="FunFam" id="2.10.50.30:FF:000002">
    <property type="entry name" value="Vomeronasal 2 receptor, h1"/>
    <property type="match status" value="1"/>
</dbReference>
<dbReference type="CDD" id="cd15283">
    <property type="entry name" value="7tmC_V2R_pheromone"/>
    <property type="match status" value="1"/>
</dbReference>
<evidence type="ECO:0000256" key="11">
    <source>
        <dbReference type="ARBA" id="ARBA00023224"/>
    </source>
</evidence>
<protein>
    <recommendedName>
        <fullName evidence="13">G-protein coupled receptors family 3 profile domain-containing protein</fullName>
    </recommendedName>
</protein>
<dbReference type="PANTHER" id="PTHR24061:SF599">
    <property type="entry name" value="G-PROTEIN COUPLED RECEPTORS FAMILY 3 PROFILE DOMAIN-CONTAINING PROTEIN"/>
    <property type="match status" value="1"/>
</dbReference>
<comment type="similarity">
    <text evidence="2">Belongs to the G-protein coupled receptor 3 family.</text>
</comment>
<name>A0A670KBB2_PODMU</name>
<evidence type="ECO:0000256" key="6">
    <source>
        <dbReference type="ARBA" id="ARBA00022989"/>
    </source>
</evidence>
<accession>A0A670KBB2</accession>
<dbReference type="Pfam" id="PF07562">
    <property type="entry name" value="NCD3G"/>
    <property type="match status" value="1"/>
</dbReference>
<feature type="transmembrane region" description="Helical" evidence="12">
    <location>
        <begin position="696"/>
        <end position="719"/>
    </location>
</feature>
<evidence type="ECO:0000313" key="15">
    <source>
        <dbReference type="Proteomes" id="UP000472272"/>
    </source>
</evidence>
<keyword evidence="4 12" id="KW-0812">Transmembrane</keyword>
<keyword evidence="7" id="KW-0297">G-protein coupled receptor</keyword>
<organism evidence="14 15">
    <name type="scientific">Podarcis muralis</name>
    <name type="common">Wall lizard</name>
    <name type="synonym">Lacerta muralis</name>
    <dbReference type="NCBI Taxonomy" id="64176"/>
    <lineage>
        <taxon>Eukaryota</taxon>
        <taxon>Metazoa</taxon>
        <taxon>Chordata</taxon>
        <taxon>Craniata</taxon>
        <taxon>Vertebrata</taxon>
        <taxon>Euteleostomi</taxon>
        <taxon>Lepidosauria</taxon>
        <taxon>Squamata</taxon>
        <taxon>Bifurcata</taxon>
        <taxon>Unidentata</taxon>
        <taxon>Episquamata</taxon>
        <taxon>Laterata</taxon>
        <taxon>Lacertibaenia</taxon>
        <taxon>Lacertidae</taxon>
        <taxon>Podarcis</taxon>
    </lineage>
</organism>
<evidence type="ECO:0000256" key="4">
    <source>
        <dbReference type="ARBA" id="ARBA00022692"/>
    </source>
</evidence>